<keyword evidence="1" id="KW-1133">Transmembrane helix</keyword>
<feature type="transmembrane region" description="Helical" evidence="1">
    <location>
        <begin position="123"/>
        <end position="145"/>
    </location>
</feature>
<gene>
    <name evidence="2" type="ORF">B0H66DRAFT_475599</name>
</gene>
<feature type="transmembrane region" description="Helical" evidence="1">
    <location>
        <begin position="23"/>
        <end position="44"/>
    </location>
</feature>
<feature type="transmembrane region" description="Helical" evidence="1">
    <location>
        <begin position="83"/>
        <end position="103"/>
    </location>
</feature>
<organism evidence="2 3">
    <name type="scientific">Apodospora peruviana</name>
    <dbReference type="NCBI Taxonomy" id="516989"/>
    <lineage>
        <taxon>Eukaryota</taxon>
        <taxon>Fungi</taxon>
        <taxon>Dikarya</taxon>
        <taxon>Ascomycota</taxon>
        <taxon>Pezizomycotina</taxon>
        <taxon>Sordariomycetes</taxon>
        <taxon>Sordariomycetidae</taxon>
        <taxon>Sordariales</taxon>
        <taxon>Lasiosphaeriaceae</taxon>
        <taxon>Apodospora</taxon>
    </lineage>
</organism>
<feature type="transmembrane region" description="Helical" evidence="1">
    <location>
        <begin position="56"/>
        <end position="77"/>
    </location>
</feature>
<evidence type="ECO:0000313" key="2">
    <source>
        <dbReference type="EMBL" id="KAK3318081.1"/>
    </source>
</evidence>
<evidence type="ECO:0000256" key="1">
    <source>
        <dbReference type="SAM" id="Phobius"/>
    </source>
</evidence>
<feature type="transmembrane region" description="Helical" evidence="1">
    <location>
        <begin position="385"/>
        <end position="404"/>
    </location>
</feature>
<name>A0AAE0I5Q9_9PEZI</name>
<proteinExistence type="predicted"/>
<feature type="transmembrane region" description="Helical" evidence="1">
    <location>
        <begin position="157"/>
        <end position="175"/>
    </location>
</feature>
<accession>A0AAE0I5Q9</accession>
<sequence>MVGFAVIAPAFDLSNQNPRTFRTMSLILTVSRFTLATQYGSILWHVRRYKTTHVPLGLMAGMNLASSIIYLGVAFGFKESGTTSLWVVWFIITGIETILSVAFSLKWKVLGFQGTHLTTRMSLLTFILMGEGIITICSAVTKIVLNANSWTSATTGNVTAGIGTIYVIFMIYFDWRRHLHLPRIKQLAWSFMHFPFHLALKLFIACSSQFVIWWKVFEVLYNTTAEFEAAFASVADPNFNVTTEWFVNALESTIGKVFDVYPPKFQDTITAISDSLGTLAEIPADFWEGAYPEDDPIYGQLMNVTETLSLAVENSLFATFNINGFSSFTSFNGTEDELQRKVEGQNFSKFNTVFTYAFIAAGCTLILLNILFIISRTRNWTPFNYVRKGINFLAGIGLCLISIVVRTPVTEESDQSKMFAYTPWPLPTLLLVFFCILIINHLPHPPPFFFGSKAVPSDNAGGVQEWENIKVSGDASSAENKTAYQRVHVRGEDVEAGHHGHSH</sequence>
<protein>
    <submittedName>
        <fullName evidence="2">Uncharacterized protein</fullName>
    </submittedName>
</protein>
<feature type="transmembrane region" description="Helical" evidence="1">
    <location>
        <begin position="187"/>
        <end position="214"/>
    </location>
</feature>
<dbReference type="Pfam" id="PF06772">
    <property type="entry name" value="LtrA"/>
    <property type="match status" value="1"/>
</dbReference>
<dbReference type="EMBL" id="JAUEDM010000004">
    <property type="protein sequence ID" value="KAK3318081.1"/>
    <property type="molecule type" value="Genomic_DNA"/>
</dbReference>
<keyword evidence="1" id="KW-0472">Membrane</keyword>
<comment type="caution">
    <text evidence="2">The sequence shown here is derived from an EMBL/GenBank/DDBJ whole genome shotgun (WGS) entry which is preliminary data.</text>
</comment>
<dbReference type="Proteomes" id="UP001283341">
    <property type="component" value="Unassembled WGS sequence"/>
</dbReference>
<dbReference type="AlphaFoldDB" id="A0AAE0I5Q9"/>
<dbReference type="InterPro" id="IPR010640">
    <property type="entry name" value="Low_temperature_requirement_A"/>
</dbReference>
<evidence type="ECO:0000313" key="3">
    <source>
        <dbReference type="Proteomes" id="UP001283341"/>
    </source>
</evidence>
<keyword evidence="1" id="KW-0812">Transmembrane</keyword>
<feature type="transmembrane region" description="Helical" evidence="1">
    <location>
        <begin position="424"/>
        <end position="443"/>
    </location>
</feature>
<keyword evidence="3" id="KW-1185">Reference proteome</keyword>
<dbReference type="PANTHER" id="PTHR42101:SF1">
    <property type="entry name" value="LOW TEMPERATURE REQUIREMENT A"/>
    <property type="match status" value="1"/>
</dbReference>
<dbReference type="PANTHER" id="PTHR42101">
    <property type="entry name" value="CHROMOSOME 16, WHOLE GENOME SHOTGUN SEQUENCE"/>
    <property type="match status" value="1"/>
</dbReference>
<feature type="transmembrane region" description="Helical" evidence="1">
    <location>
        <begin position="353"/>
        <end position="373"/>
    </location>
</feature>
<reference evidence="2" key="2">
    <citation type="submission" date="2023-06" db="EMBL/GenBank/DDBJ databases">
        <authorList>
            <consortium name="Lawrence Berkeley National Laboratory"/>
            <person name="Haridas S."/>
            <person name="Hensen N."/>
            <person name="Bonometti L."/>
            <person name="Westerberg I."/>
            <person name="Brannstrom I.O."/>
            <person name="Guillou S."/>
            <person name="Cros-Aarteil S."/>
            <person name="Calhoun S."/>
            <person name="Kuo A."/>
            <person name="Mondo S."/>
            <person name="Pangilinan J."/>
            <person name="Riley R."/>
            <person name="Labutti K."/>
            <person name="Andreopoulos B."/>
            <person name="Lipzen A."/>
            <person name="Chen C."/>
            <person name="Yanf M."/>
            <person name="Daum C."/>
            <person name="Ng V."/>
            <person name="Clum A."/>
            <person name="Steindorff A."/>
            <person name="Ohm R."/>
            <person name="Martin F."/>
            <person name="Silar P."/>
            <person name="Natvig D."/>
            <person name="Lalanne C."/>
            <person name="Gautier V."/>
            <person name="Ament-Velasquez S.L."/>
            <person name="Kruys A."/>
            <person name="Hutchinson M.I."/>
            <person name="Powell A.J."/>
            <person name="Barry K."/>
            <person name="Miller A.N."/>
            <person name="Grigoriev I.V."/>
            <person name="Debuchy R."/>
            <person name="Gladieux P."/>
            <person name="Thoren M.H."/>
            <person name="Johannesson H."/>
        </authorList>
    </citation>
    <scope>NUCLEOTIDE SEQUENCE</scope>
    <source>
        <strain evidence="2">CBS 118394</strain>
    </source>
</reference>
<reference evidence="2" key="1">
    <citation type="journal article" date="2023" name="Mol. Phylogenet. Evol.">
        <title>Genome-scale phylogeny and comparative genomics of the fungal order Sordariales.</title>
        <authorList>
            <person name="Hensen N."/>
            <person name="Bonometti L."/>
            <person name="Westerberg I."/>
            <person name="Brannstrom I.O."/>
            <person name="Guillou S."/>
            <person name="Cros-Aarteil S."/>
            <person name="Calhoun S."/>
            <person name="Haridas S."/>
            <person name="Kuo A."/>
            <person name="Mondo S."/>
            <person name="Pangilinan J."/>
            <person name="Riley R."/>
            <person name="LaButti K."/>
            <person name="Andreopoulos B."/>
            <person name="Lipzen A."/>
            <person name="Chen C."/>
            <person name="Yan M."/>
            <person name="Daum C."/>
            <person name="Ng V."/>
            <person name="Clum A."/>
            <person name="Steindorff A."/>
            <person name="Ohm R.A."/>
            <person name="Martin F."/>
            <person name="Silar P."/>
            <person name="Natvig D.O."/>
            <person name="Lalanne C."/>
            <person name="Gautier V."/>
            <person name="Ament-Velasquez S.L."/>
            <person name="Kruys A."/>
            <person name="Hutchinson M.I."/>
            <person name="Powell A.J."/>
            <person name="Barry K."/>
            <person name="Miller A.N."/>
            <person name="Grigoriev I.V."/>
            <person name="Debuchy R."/>
            <person name="Gladieux P."/>
            <person name="Hiltunen Thoren M."/>
            <person name="Johannesson H."/>
        </authorList>
    </citation>
    <scope>NUCLEOTIDE SEQUENCE</scope>
    <source>
        <strain evidence="2">CBS 118394</strain>
    </source>
</reference>